<evidence type="ECO:0000256" key="2">
    <source>
        <dbReference type="SAM" id="Phobius"/>
    </source>
</evidence>
<name>A0A3N4IMP3_ASCIM</name>
<dbReference type="STRING" id="1160509.A0A3N4IMP3"/>
<keyword evidence="2" id="KW-1133">Transmembrane helix</keyword>
<dbReference type="AlphaFoldDB" id="A0A3N4IMP3"/>
<feature type="region of interest" description="Disordered" evidence="1">
    <location>
        <begin position="1"/>
        <end position="31"/>
    </location>
</feature>
<sequence length="269" mass="29217">MGAPTTTTTTTTTTEKSDTNAPPPPQSTTQRIRSTTEDLIHKALIYATPIFPPESQETVKQAYRTRPYLSTFLTVQIILLLLPITILASLLATLSFVLVILGLLTFLFWGGILVLCTVPILLFTLVVGSFVWGWGAAAYSVYVFAGMGKDMVLGGEGGRDRVTVEGMRKAVQEKVGMVKQEVEAEMSSRFGGQAGQRKVKREEGPDEASLPAFEAGKEGAGEVPGVQDHMPGRKERDFSTEEELYEPEEPITLANGGDDVMRSISRSLS</sequence>
<keyword evidence="2" id="KW-0812">Transmembrane</keyword>
<dbReference type="Proteomes" id="UP000275078">
    <property type="component" value="Unassembled WGS sequence"/>
</dbReference>
<reference evidence="3 4" key="1">
    <citation type="journal article" date="2018" name="Nat. Ecol. Evol.">
        <title>Pezizomycetes genomes reveal the molecular basis of ectomycorrhizal truffle lifestyle.</title>
        <authorList>
            <person name="Murat C."/>
            <person name="Payen T."/>
            <person name="Noel B."/>
            <person name="Kuo A."/>
            <person name="Morin E."/>
            <person name="Chen J."/>
            <person name="Kohler A."/>
            <person name="Krizsan K."/>
            <person name="Balestrini R."/>
            <person name="Da Silva C."/>
            <person name="Montanini B."/>
            <person name="Hainaut M."/>
            <person name="Levati E."/>
            <person name="Barry K.W."/>
            <person name="Belfiori B."/>
            <person name="Cichocki N."/>
            <person name="Clum A."/>
            <person name="Dockter R.B."/>
            <person name="Fauchery L."/>
            <person name="Guy J."/>
            <person name="Iotti M."/>
            <person name="Le Tacon F."/>
            <person name="Lindquist E.A."/>
            <person name="Lipzen A."/>
            <person name="Malagnac F."/>
            <person name="Mello A."/>
            <person name="Molinier V."/>
            <person name="Miyauchi S."/>
            <person name="Poulain J."/>
            <person name="Riccioni C."/>
            <person name="Rubini A."/>
            <person name="Sitrit Y."/>
            <person name="Splivallo R."/>
            <person name="Traeger S."/>
            <person name="Wang M."/>
            <person name="Zifcakova L."/>
            <person name="Wipf D."/>
            <person name="Zambonelli A."/>
            <person name="Paolocci F."/>
            <person name="Nowrousian M."/>
            <person name="Ottonello S."/>
            <person name="Baldrian P."/>
            <person name="Spatafora J.W."/>
            <person name="Henrissat B."/>
            <person name="Nagy L.G."/>
            <person name="Aury J.M."/>
            <person name="Wincker P."/>
            <person name="Grigoriev I.V."/>
            <person name="Bonfante P."/>
            <person name="Martin F.M."/>
        </authorList>
    </citation>
    <scope>NUCLEOTIDE SEQUENCE [LARGE SCALE GENOMIC DNA]</scope>
    <source>
        <strain evidence="3 4">RN42</strain>
    </source>
</reference>
<feature type="compositionally biased region" description="Basic and acidic residues" evidence="1">
    <location>
        <begin position="230"/>
        <end position="239"/>
    </location>
</feature>
<proteinExistence type="predicted"/>
<evidence type="ECO:0000313" key="4">
    <source>
        <dbReference type="Proteomes" id="UP000275078"/>
    </source>
</evidence>
<feature type="region of interest" description="Disordered" evidence="1">
    <location>
        <begin position="190"/>
        <end position="269"/>
    </location>
</feature>
<organism evidence="3 4">
    <name type="scientific">Ascobolus immersus RN42</name>
    <dbReference type="NCBI Taxonomy" id="1160509"/>
    <lineage>
        <taxon>Eukaryota</taxon>
        <taxon>Fungi</taxon>
        <taxon>Dikarya</taxon>
        <taxon>Ascomycota</taxon>
        <taxon>Pezizomycotina</taxon>
        <taxon>Pezizomycetes</taxon>
        <taxon>Pezizales</taxon>
        <taxon>Ascobolaceae</taxon>
        <taxon>Ascobolus</taxon>
    </lineage>
</organism>
<feature type="compositionally biased region" description="Low complexity" evidence="1">
    <location>
        <begin position="1"/>
        <end position="14"/>
    </location>
</feature>
<protein>
    <submittedName>
        <fullName evidence="3">Uncharacterized protein</fullName>
    </submittedName>
</protein>
<evidence type="ECO:0000313" key="3">
    <source>
        <dbReference type="EMBL" id="RPA87149.1"/>
    </source>
</evidence>
<feature type="transmembrane region" description="Helical" evidence="2">
    <location>
        <begin position="68"/>
        <end position="87"/>
    </location>
</feature>
<dbReference type="Pfam" id="PF16015">
    <property type="entry name" value="Promethin"/>
    <property type="match status" value="1"/>
</dbReference>
<feature type="compositionally biased region" description="Acidic residues" evidence="1">
    <location>
        <begin position="240"/>
        <end position="249"/>
    </location>
</feature>
<evidence type="ECO:0000256" key="1">
    <source>
        <dbReference type="SAM" id="MobiDB-lite"/>
    </source>
</evidence>
<dbReference type="EMBL" id="ML119647">
    <property type="protein sequence ID" value="RPA87149.1"/>
    <property type="molecule type" value="Genomic_DNA"/>
</dbReference>
<feature type="transmembrane region" description="Helical" evidence="2">
    <location>
        <begin position="94"/>
        <end position="114"/>
    </location>
</feature>
<gene>
    <name evidence="3" type="ORF">BJ508DRAFT_372248</name>
</gene>
<keyword evidence="2" id="KW-0472">Membrane</keyword>
<keyword evidence="4" id="KW-1185">Reference proteome</keyword>
<feature type="transmembrane region" description="Helical" evidence="2">
    <location>
        <begin position="120"/>
        <end position="145"/>
    </location>
</feature>
<accession>A0A3N4IMP3</accession>